<dbReference type="RefSeq" id="YP_009547296.1">
    <property type="nucleotide sequence ID" value="NC_040172.1"/>
</dbReference>
<dbReference type="GO" id="GO:0015979">
    <property type="term" value="P:photosynthesis"/>
    <property type="evidence" value="ECO:0007669"/>
    <property type="project" value="UniProtKB-UniRule"/>
</dbReference>
<keyword evidence="4 5" id="KW-0472">Membrane</keyword>
<dbReference type="EMBL" id="MH173071">
    <property type="protein sequence ID" value="AYW14952.1"/>
    <property type="molecule type" value="Genomic_DNA"/>
</dbReference>
<dbReference type="Gene3D" id="1.25.40.10">
    <property type="entry name" value="Tetratricopeptide repeat domain"/>
    <property type="match status" value="1"/>
</dbReference>
<evidence type="ECO:0000256" key="2">
    <source>
        <dbReference type="ARBA" id="ARBA00022737"/>
    </source>
</evidence>
<feature type="repeat" description="TPR" evidence="6">
    <location>
        <begin position="35"/>
        <end position="68"/>
    </location>
</feature>
<accession>A0A3G5CQ21</accession>
<dbReference type="HAMAP" id="MF_00439">
    <property type="entry name" value="Ycf3"/>
    <property type="match status" value="1"/>
</dbReference>
<dbReference type="InterPro" id="IPR011990">
    <property type="entry name" value="TPR-like_helical_dom_sf"/>
</dbReference>
<feature type="repeat" description="TPR 1" evidence="5">
    <location>
        <begin position="35"/>
        <end position="68"/>
    </location>
</feature>
<keyword evidence="5" id="KW-0793">Thylakoid</keyword>
<keyword evidence="3 5" id="KW-0802">TPR repeat</keyword>
<keyword evidence="7" id="KW-0150">Chloroplast</keyword>
<reference evidence="7" key="1">
    <citation type="journal article" date="2018" name="Genome Biol. Evol.">
        <title>Mobile Elements Shape Plastome Evolution in Ferns.</title>
        <authorList>
            <person name="Robison T.A."/>
            <person name="Grusz A.L."/>
            <person name="Wolf P.G."/>
            <person name="Mower J.P."/>
            <person name="Fauskee B.D."/>
            <person name="Sosa K."/>
            <person name="Schuettpelz E.L."/>
        </authorList>
    </citation>
    <scope>NUCLEOTIDE SEQUENCE</scope>
</reference>
<dbReference type="GeneID" id="38664231"/>
<proteinExistence type="inferred from homology"/>
<dbReference type="NCBIfam" id="NF002725">
    <property type="entry name" value="PRK02603.1"/>
    <property type="match status" value="1"/>
</dbReference>
<dbReference type="SMART" id="SM00028">
    <property type="entry name" value="TPR"/>
    <property type="match status" value="3"/>
</dbReference>
<name>A0A3G5CQ21_9MONI</name>
<evidence type="ECO:0000256" key="4">
    <source>
        <dbReference type="ARBA" id="ARBA00023136"/>
    </source>
</evidence>
<dbReference type="InterPro" id="IPR022818">
    <property type="entry name" value="PSI_Ycf3_assembly"/>
</dbReference>
<dbReference type="PROSITE" id="PS50005">
    <property type="entry name" value="TPR"/>
    <property type="match status" value="2"/>
</dbReference>
<geneLocation type="chloroplast" evidence="7"/>
<evidence type="ECO:0000256" key="6">
    <source>
        <dbReference type="PROSITE-ProRule" id="PRU00339"/>
    </source>
</evidence>
<dbReference type="AlphaFoldDB" id="A0A3G5CQ21"/>
<evidence type="ECO:0000256" key="3">
    <source>
        <dbReference type="ARBA" id="ARBA00022803"/>
    </source>
</evidence>
<dbReference type="SUPFAM" id="SSF48452">
    <property type="entry name" value="TPR-like"/>
    <property type="match status" value="1"/>
</dbReference>
<keyword evidence="2 5" id="KW-0677">Repeat</keyword>
<organism evidence="7">
    <name type="scientific">Adiantum tricholepis</name>
    <dbReference type="NCBI Taxonomy" id="1803730"/>
    <lineage>
        <taxon>Eukaryota</taxon>
        <taxon>Viridiplantae</taxon>
        <taxon>Streptophyta</taxon>
        <taxon>Embryophyta</taxon>
        <taxon>Tracheophyta</taxon>
        <taxon>Polypodiopsida</taxon>
        <taxon>Polypodiidae</taxon>
        <taxon>Polypodiales</taxon>
        <taxon>Pteridineae</taxon>
        <taxon>Pteridaceae</taxon>
        <taxon>Vittarioideae</taxon>
        <taxon>Adiantum</taxon>
    </lineage>
</organism>
<dbReference type="GO" id="GO:0009535">
    <property type="term" value="C:chloroplast thylakoid membrane"/>
    <property type="evidence" value="ECO:0007669"/>
    <property type="project" value="UniProtKB-SubCell"/>
</dbReference>
<feature type="repeat" description="TPR" evidence="6">
    <location>
        <begin position="120"/>
        <end position="153"/>
    </location>
</feature>
<keyword evidence="7" id="KW-0934">Plastid</keyword>
<protein>
    <recommendedName>
        <fullName evidence="5">Photosystem I assembly protein Ycf3</fullName>
    </recommendedName>
</protein>
<evidence type="ECO:0000313" key="7">
    <source>
        <dbReference type="EMBL" id="AYW14952.1"/>
    </source>
</evidence>
<feature type="repeat" description="TPR 2" evidence="5">
    <location>
        <begin position="72"/>
        <end position="105"/>
    </location>
</feature>
<comment type="similarity">
    <text evidence="5">Belongs to the Ycf3 family.</text>
</comment>
<evidence type="ECO:0000256" key="5">
    <source>
        <dbReference type="HAMAP-Rule" id="MF_00439"/>
    </source>
</evidence>
<feature type="repeat" description="TPR 3" evidence="5">
    <location>
        <begin position="120"/>
        <end position="153"/>
    </location>
</feature>
<comment type="function">
    <text evidence="5">Seems to be required for the assembly of the photosystem I complex.</text>
</comment>
<evidence type="ECO:0000256" key="1">
    <source>
        <dbReference type="ARBA" id="ARBA00022531"/>
    </source>
</evidence>
<sequence>MPRSQRNDNFIDKTFTILADILTRILPTTKREREASIYYRDGMSAQSEGEYAEASRSYYKAMRLEIDSYDRSYILHNIGPIHTSNGKHAEALEYYFQAPERNSFLPQAFNNMAVICHHRGEQAIQQGDLEISEAWFDQAAEYWRRAIALSPDNYIEAQNRLKITGRSSPSHRRGRWNKRTVEA</sequence>
<dbReference type="InterPro" id="IPR019734">
    <property type="entry name" value="TPR_rpt"/>
</dbReference>
<gene>
    <name evidence="5 7" type="primary">ycf3</name>
</gene>
<keyword evidence="1 5" id="KW-0602">Photosynthesis</keyword>
<comment type="subcellular location">
    <subcellularLocation>
        <location evidence="5">Plastid</location>
        <location evidence="5">Chloroplast thylakoid membrane</location>
        <topology evidence="5">Peripheral membrane protein</topology>
    </subcellularLocation>
</comment>